<evidence type="ECO:0000313" key="5">
    <source>
        <dbReference type="EMBL" id="GLS62894.1"/>
    </source>
</evidence>
<evidence type="ECO:0000256" key="1">
    <source>
        <dbReference type="SAM" id="MobiDB-lite"/>
    </source>
</evidence>
<evidence type="ECO:0000259" key="3">
    <source>
        <dbReference type="SMART" id="SM00871"/>
    </source>
</evidence>
<comment type="caution">
    <text evidence="4">The sequence shown here is derived from an EMBL/GenBank/DDBJ whole genome shotgun (WGS) entry which is preliminary data.</text>
</comment>
<keyword evidence="2" id="KW-0812">Transmembrane</keyword>
<feature type="region of interest" description="Disordered" evidence="1">
    <location>
        <begin position="15"/>
        <end position="41"/>
    </location>
</feature>
<dbReference type="InterPro" id="IPR029442">
    <property type="entry name" value="GyrI-like"/>
</dbReference>
<dbReference type="EMBL" id="BJZU01000130">
    <property type="protein sequence ID" value="GEP06967.1"/>
    <property type="molecule type" value="Genomic_DNA"/>
</dbReference>
<dbReference type="InterPro" id="IPR011256">
    <property type="entry name" value="Reg_factor_effector_dom_sf"/>
</dbReference>
<reference evidence="5" key="4">
    <citation type="submission" date="2023-01" db="EMBL/GenBank/DDBJ databases">
        <title>Draft genome sequence of Methylobacterium oxalidis strain NBRC 107715.</title>
        <authorList>
            <person name="Sun Q."/>
            <person name="Mori K."/>
        </authorList>
    </citation>
    <scope>NUCLEOTIDE SEQUENCE</scope>
    <source>
        <strain evidence="5">NBRC 107715</strain>
    </source>
</reference>
<sequence length="342" mass="36016">MLSGGWRPLPGLPTAIWQRADPGASPPGAGLPRRGPPGPSRGGRIVTTLPKPYLTVALTAGCPIRRRPRPCRSDTVSRYRCLLLAGLLVGPVVGPVFLAAGPVLAQDRAQDRAPDRPQEAPPPPASTAPPPAVTNPLPTTTTPDTGKPDPNRTTAPQPEKALTPPVGSPAPAAAPAARKTLVETPGDANDVDEVSLPPKPAAILTGKAKWEEAVPSLKAAFARIEAELAKLGVAPTGRPIAVFAKTDDDGFQYEAMVPVAEMPAGKPPEGDGIRFGTTPSGKALRFPHKGSYDEIDGTYETLTAYLDAKDIVVQDRFIEEYVTDLNDRADEKLDVNIYALVK</sequence>
<dbReference type="EMBL" id="BSPK01000018">
    <property type="protein sequence ID" value="GLS62894.1"/>
    <property type="molecule type" value="Genomic_DNA"/>
</dbReference>
<keyword evidence="7" id="KW-1185">Reference proteome</keyword>
<feature type="compositionally biased region" description="Basic and acidic residues" evidence="1">
    <location>
        <begin position="108"/>
        <end position="118"/>
    </location>
</feature>
<reference evidence="5" key="1">
    <citation type="journal article" date="2014" name="Int. J. Syst. Evol. Microbiol.">
        <title>Complete genome of a new Firmicutes species belonging to the dominant human colonic microbiota ('Ruminococcus bicirculans') reveals two chromosomes and a selective capacity to utilize plant glucans.</title>
        <authorList>
            <consortium name="NISC Comparative Sequencing Program"/>
            <person name="Wegmann U."/>
            <person name="Louis P."/>
            <person name="Goesmann A."/>
            <person name="Henrissat B."/>
            <person name="Duncan S.H."/>
            <person name="Flint H.J."/>
        </authorList>
    </citation>
    <scope>NUCLEOTIDE SEQUENCE</scope>
    <source>
        <strain evidence="5">NBRC 107715</strain>
    </source>
</reference>
<evidence type="ECO:0000313" key="6">
    <source>
        <dbReference type="Proteomes" id="UP000321960"/>
    </source>
</evidence>
<evidence type="ECO:0000256" key="2">
    <source>
        <dbReference type="SAM" id="Phobius"/>
    </source>
</evidence>
<proteinExistence type="predicted"/>
<name>A0A512JAH9_9HYPH</name>
<keyword evidence="2" id="KW-0472">Membrane</keyword>
<reference evidence="4 6" key="3">
    <citation type="submission" date="2019-07" db="EMBL/GenBank/DDBJ databases">
        <title>Whole genome shotgun sequence of Methylobacterium oxalidis NBRC 107715.</title>
        <authorList>
            <person name="Hosoyama A."/>
            <person name="Uohara A."/>
            <person name="Ohji S."/>
            <person name="Ichikawa N."/>
        </authorList>
    </citation>
    <scope>NUCLEOTIDE SEQUENCE [LARGE SCALE GENOMIC DNA]</scope>
    <source>
        <strain evidence="4 6">NBRC 107715</strain>
    </source>
</reference>
<feature type="region of interest" description="Disordered" evidence="1">
    <location>
        <begin position="107"/>
        <end position="178"/>
    </location>
</feature>
<dbReference type="SUPFAM" id="SSF55136">
    <property type="entry name" value="Probable bacterial effector-binding domain"/>
    <property type="match status" value="1"/>
</dbReference>
<dbReference type="Proteomes" id="UP000321960">
    <property type="component" value="Unassembled WGS sequence"/>
</dbReference>
<gene>
    <name evidence="5" type="ORF">GCM10007888_12750</name>
    <name evidence="4" type="ORF">MOX02_50050</name>
</gene>
<dbReference type="SMART" id="SM00871">
    <property type="entry name" value="AraC_E_bind"/>
    <property type="match status" value="1"/>
</dbReference>
<feature type="compositionally biased region" description="Low complexity" evidence="1">
    <location>
        <begin position="22"/>
        <end position="33"/>
    </location>
</feature>
<dbReference type="AlphaFoldDB" id="A0A512JAH9"/>
<feature type="transmembrane region" description="Helical" evidence="2">
    <location>
        <begin position="82"/>
        <end position="105"/>
    </location>
</feature>
<dbReference type="InterPro" id="IPR010499">
    <property type="entry name" value="AraC_E-bd"/>
</dbReference>
<organism evidence="4 6">
    <name type="scientific">Methylobacterium oxalidis</name>
    <dbReference type="NCBI Taxonomy" id="944322"/>
    <lineage>
        <taxon>Bacteria</taxon>
        <taxon>Pseudomonadati</taxon>
        <taxon>Pseudomonadota</taxon>
        <taxon>Alphaproteobacteria</taxon>
        <taxon>Hyphomicrobiales</taxon>
        <taxon>Methylobacteriaceae</taxon>
        <taxon>Methylobacterium</taxon>
    </lineage>
</organism>
<dbReference type="Pfam" id="PF06445">
    <property type="entry name" value="GyrI-like"/>
    <property type="match status" value="1"/>
</dbReference>
<dbReference type="OrthoDB" id="8449526at2"/>
<protein>
    <recommendedName>
        <fullName evidence="3">AraC effector-binding domain-containing protein</fullName>
    </recommendedName>
</protein>
<feature type="compositionally biased region" description="Pro residues" evidence="1">
    <location>
        <begin position="119"/>
        <end position="133"/>
    </location>
</feature>
<accession>A0A512JAH9</accession>
<feature type="compositionally biased region" description="Low complexity" evidence="1">
    <location>
        <begin position="134"/>
        <end position="145"/>
    </location>
</feature>
<dbReference type="Proteomes" id="UP001156856">
    <property type="component" value="Unassembled WGS sequence"/>
</dbReference>
<evidence type="ECO:0000313" key="7">
    <source>
        <dbReference type="Proteomes" id="UP001156856"/>
    </source>
</evidence>
<dbReference type="Gene3D" id="3.20.80.10">
    <property type="entry name" value="Regulatory factor, effector binding domain"/>
    <property type="match status" value="1"/>
</dbReference>
<evidence type="ECO:0000313" key="4">
    <source>
        <dbReference type="EMBL" id="GEP06967.1"/>
    </source>
</evidence>
<keyword evidence="2" id="KW-1133">Transmembrane helix</keyword>
<reference evidence="7" key="2">
    <citation type="journal article" date="2019" name="Int. J. Syst. Evol. Microbiol.">
        <title>The Global Catalogue of Microorganisms (GCM) 10K type strain sequencing project: providing services to taxonomists for standard genome sequencing and annotation.</title>
        <authorList>
            <consortium name="The Broad Institute Genomics Platform"/>
            <consortium name="The Broad Institute Genome Sequencing Center for Infectious Disease"/>
            <person name="Wu L."/>
            <person name="Ma J."/>
        </authorList>
    </citation>
    <scope>NUCLEOTIDE SEQUENCE [LARGE SCALE GENOMIC DNA]</scope>
    <source>
        <strain evidence="7">NBRC 107715</strain>
    </source>
</reference>
<feature type="domain" description="AraC effector-binding" evidence="3">
    <location>
        <begin position="189"/>
        <end position="342"/>
    </location>
</feature>